<dbReference type="AlphaFoldDB" id="A0A9W6SI43"/>
<sequence length="253" mass="26201">MTPTSPPAASPEPPKPSALTLLLLAECASCRTSLPRLRPGLCPPCLLALAALAPGRVGLRRAPPGLPPLAAGGVYGGVLRRAVLAYKEADRRDLLPQLGELLAGAVIAHGGASALVPVPTTFAGRRRRGWDHLAPLAKAAARRLGVPVLRVLRARGRADSAGLGRDARLRGAVDAFAPRWGARRRLAGLPETASLVLVDDVATTGATLAAASRVLAGLGRRPVGAAVVAATPLWDEIHPERLRRSALPASTWS</sequence>
<evidence type="ECO:0000256" key="1">
    <source>
        <dbReference type="ARBA" id="ARBA00008007"/>
    </source>
</evidence>
<name>A0A9W6SI43_9ACTN</name>
<gene>
    <name evidence="3" type="ORF">Afil01_10540</name>
</gene>
<evidence type="ECO:0000259" key="2">
    <source>
        <dbReference type="Pfam" id="PF00156"/>
    </source>
</evidence>
<dbReference type="Proteomes" id="UP001165079">
    <property type="component" value="Unassembled WGS sequence"/>
</dbReference>
<accession>A0A9W6SI43</accession>
<dbReference type="EMBL" id="BSTX01000001">
    <property type="protein sequence ID" value="GLZ76247.1"/>
    <property type="molecule type" value="Genomic_DNA"/>
</dbReference>
<dbReference type="SUPFAM" id="SSF53271">
    <property type="entry name" value="PRTase-like"/>
    <property type="match status" value="1"/>
</dbReference>
<evidence type="ECO:0000313" key="4">
    <source>
        <dbReference type="Proteomes" id="UP001165079"/>
    </source>
</evidence>
<dbReference type="PANTHER" id="PTHR47505:SF1">
    <property type="entry name" value="DNA UTILIZATION PROTEIN YHGH"/>
    <property type="match status" value="1"/>
</dbReference>
<evidence type="ECO:0000313" key="3">
    <source>
        <dbReference type="EMBL" id="GLZ76247.1"/>
    </source>
</evidence>
<dbReference type="Gene3D" id="3.40.50.2020">
    <property type="match status" value="1"/>
</dbReference>
<reference evidence="3" key="1">
    <citation type="submission" date="2023-03" db="EMBL/GenBank/DDBJ databases">
        <title>Actinorhabdospora filicis NBRC 111898.</title>
        <authorList>
            <person name="Ichikawa N."/>
            <person name="Sato H."/>
            <person name="Tonouchi N."/>
        </authorList>
    </citation>
    <scope>NUCLEOTIDE SEQUENCE</scope>
    <source>
        <strain evidence="3">NBRC 111898</strain>
    </source>
</reference>
<proteinExistence type="inferred from homology"/>
<comment type="similarity">
    <text evidence="1">Belongs to the ComF/GntX family.</text>
</comment>
<dbReference type="InterPro" id="IPR000836">
    <property type="entry name" value="PRTase_dom"/>
</dbReference>
<organism evidence="3 4">
    <name type="scientific">Actinorhabdospora filicis</name>
    <dbReference type="NCBI Taxonomy" id="1785913"/>
    <lineage>
        <taxon>Bacteria</taxon>
        <taxon>Bacillati</taxon>
        <taxon>Actinomycetota</taxon>
        <taxon>Actinomycetes</taxon>
        <taxon>Micromonosporales</taxon>
        <taxon>Micromonosporaceae</taxon>
        <taxon>Actinorhabdospora</taxon>
    </lineage>
</organism>
<protein>
    <recommendedName>
        <fullName evidence="2">Phosphoribosyltransferase domain-containing protein</fullName>
    </recommendedName>
</protein>
<comment type="caution">
    <text evidence="3">The sequence shown here is derived from an EMBL/GenBank/DDBJ whole genome shotgun (WGS) entry which is preliminary data.</text>
</comment>
<dbReference type="InterPro" id="IPR029057">
    <property type="entry name" value="PRTase-like"/>
</dbReference>
<dbReference type="InterPro" id="IPR051910">
    <property type="entry name" value="ComF/GntX_DNA_util-trans"/>
</dbReference>
<dbReference type="RefSeq" id="WP_285661431.1">
    <property type="nucleotide sequence ID" value="NZ_BSTX01000001.1"/>
</dbReference>
<feature type="domain" description="Phosphoribosyltransferase" evidence="2">
    <location>
        <begin position="135"/>
        <end position="231"/>
    </location>
</feature>
<keyword evidence="4" id="KW-1185">Reference proteome</keyword>
<dbReference type="Pfam" id="PF00156">
    <property type="entry name" value="Pribosyltran"/>
    <property type="match status" value="1"/>
</dbReference>
<dbReference type="PANTHER" id="PTHR47505">
    <property type="entry name" value="DNA UTILIZATION PROTEIN YHGH"/>
    <property type="match status" value="1"/>
</dbReference>